<name>A0A2M6YRR4_9BACT</name>
<evidence type="ECO:0000256" key="1">
    <source>
        <dbReference type="ARBA" id="ARBA00022676"/>
    </source>
</evidence>
<reference evidence="4" key="1">
    <citation type="submission" date="2017-09" db="EMBL/GenBank/DDBJ databases">
        <title>Depth-based differentiation of microbial function through sediment-hosted aquifers and enrichment of novel symbionts in the deep terrestrial subsurface.</title>
        <authorList>
            <person name="Probst A.J."/>
            <person name="Ladd B."/>
            <person name="Jarett J.K."/>
            <person name="Geller-Mcgrath D.E."/>
            <person name="Sieber C.M.K."/>
            <person name="Emerson J.B."/>
            <person name="Anantharaman K."/>
            <person name="Thomas B.C."/>
            <person name="Malmstrom R."/>
            <person name="Stieglmeier M."/>
            <person name="Klingl A."/>
            <person name="Woyke T."/>
            <person name="Ryan C.M."/>
            <person name="Banfield J.F."/>
        </authorList>
    </citation>
    <scope>NUCLEOTIDE SEQUENCE [LARGE SCALE GENOMIC DNA]</scope>
</reference>
<comment type="caution">
    <text evidence="3">The sequence shown here is derived from an EMBL/GenBank/DDBJ whole genome shotgun (WGS) entry which is preliminary data.</text>
</comment>
<organism evidence="3 4">
    <name type="scientific">Candidatus Shapirobacteria bacterium CG07_land_8_20_14_0_80_39_18</name>
    <dbReference type="NCBI Taxonomy" id="1974882"/>
    <lineage>
        <taxon>Bacteria</taxon>
        <taxon>Candidatus Shapironibacteriota</taxon>
    </lineage>
</organism>
<feature type="non-terminal residue" evidence="3">
    <location>
        <position position="272"/>
    </location>
</feature>
<protein>
    <recommendedName>
        <fullName evidence="5">Glycosyltransferase</fullName>
    </recommendedName>
</protein>
<gene>
    <name evidence="3" type="ORF">COT03_01180</name>
</gene>
<dbReference type="Proteomes" id="UP000229502">
    <property type="component" value="Unassembled WGS sequence"/>
</dbReference>
<accession>A0A2M6YRR4</accession>
<dbReference type="InterPro" id="IPR004629">
    <property type="entry name" value="WecG_TagA_CpsF"/>
</dbReference>
<dbReference type="Pfam" id="PF03808">
    <property type="entry name" value="Glyco_tran_WecG"/>
    <property type="match status" value="1"/>
</dbReference>
<keyword evidence="1" id="KW-0328">Glycosyltransferase</keyword>
<evidence type="ECO:0000256" key="2">
    <source>
        <dbReference type="ARBA" id="ARBA00022679"/>
    </source>
</evidence>
<evidence type="ECO:0000313" key="3">
    <source>
        <dbReference type="EMBL" id="PIU35689.1"/>
    </source>
</evidence>
<dbReference type="PANTHER" id="PTHR34136">
    <property type="match status" value="1"/>
</dbReference>
<dbReference type="CDD" id="cd06533">
    <property type="entry name" value="Glyco_transf_WecG_TagA"/>
    <property type="match status" value="1"/>
</dbReference>
<keyword evidence="2" id="KW-0808">Transferase</keyword>
<proteinExistence type="predicted"/>
<sequence>MSLNTVRILGISITSTELVEVLRELTAFMAKPRLGLVVFTPNPEFLVEASEDLRFRELLNRADINLPDGVGLIWASRILGTPIKERVSGADVVEKLLEAGNEGGRWEVGGGRLDKEVGSKRWMIGIAGARRGEQKEADELVERLQKKYPNITFVNLDDSQFQISNYFALRSKFQIVFACHGMKKQEEWIWENAYGRPSSAKATAGTVKANVFMGIGGSLDFITGFSKRAPLLMRQVGLEWLWRGLQKPEHFCRIWKAVFVFGWLVIKEKLNI</sequence>
<evidence type="ECO:0008006" key="5">
    <source>
        <dbReference type="Google" id="ProtNLM"/>
    </source>
</evidence>
<dbReference type="GO" id="GO:0016758">
    <property type="term" value="F:hexosyltransferase activity"/>
    <property type="evidence" value="ECO:0007669"/>
    <property type="project" value="TreeGrafter"/>
</dbReference>
<dbReference type="AlphaFoldDB" id="A0A2M6YRR4"/>
<evidence type="ECO:0000313" key="4">
    <source>
        <dbReference type="Proteomes" id="UP000229502"/>
    </source>
</evidence>
<dbReference type="PANTHER" id="PTHR34136:SF1">
    <property type="entry name" value="UDP-N-ACETYL-D-MANNOSAMINURONIC ACID TRANSFERASE"/>
    <property type="match status" value="1"/>
</dbReference>
<dbReference type="EMBL" id="PEWZ01000059">
    <property type="protein sequence ID" value="PIU35689.1"/>
    <property type="molecule type" value="Genomic_DNA"/>
</dbReference>